<dbReference type="InterPro" id="IPR036361">
    <property type="entry name" value="SAP_dom_sf"/>
</dbReference>
<dbReference type="PANTHER" id="PTHR23002">
    <property type="entry name" value="ZINC FINGER CCHC DOMAIN CONTAINING PROTEIN"/>
    <property type="match status" value="1"/>
</dbReference>
<keyword evidence="1" id="KW-0863">Zinc-finger</keyword>
<evidence type="ECO:0000256" key="2">
    <source>
        <dbReference type="SAM" id="Coils"/>
    </source>
</evidence>
<keyword evidence="2" id="KW-0175">Coiled coil</keyword>
<dbReference type="SMART" id="SM00343">
    <property type="entry name" value="ZnF_C2HC"/>
    <property type="match status" value="2"/>
</dbReference>
<dbReference type="GO" id="GO:0008270">
    <property type="term" value="F:zinc ion binding"/>
    <property type="evidence" value="ECO:0007669"/>
    <property type="project" value="UniProtKB-KW"/>
</dbReference>
<dbReference type="SMART" id="SM00513">
    <property type="entry name" value="SAP"/>
    <property type="match status" value="1"/>
</dbReference>
<evidence type="ECO:0000313" key="5">
    <source>
        <dbReference type="Proteomes" id="UP000192223"/>
    </source>
</evidence>
<gene>
    <name evidence="6" type="primary">LOC108736830</name>
</gene>
<dbReference type="InterPro" id="IPR003034">
    <property type="entry name" value="SAP_dom"/>
</dbReference>
<dbReference type="InParanoid" id="A0A1W4WXY4"/>
<dbReference type="OrthoDB" id="6776742at2759"/>
<dbReference type="Gene3D" id="4.10.60.10">
    <property type="entry name" value="Zinc finger, CCHC-type"/>
    <property type="match status" value="1"/>
</dbReference>
<feature type="domain" description="SAP" evidence="4">
    <location>
        <begin position="17"/>
        <end position="51"/>
    </location>
</feature>
<evidence type="ECO:0000256" key="1">
    <source>
        <dbReference type="PROSITE-ProRule" id="PRU00047"/>
    </source>
</evidence>
<keyword evidence="1" id="KW-0479">Metal-binding</keyword>
<dbReference type="Pfam" id="PF00098">
    <property type="entry name" value="zf-CCHC"/>
    <property type="match status" value="1"/>
</dbReference>
<evidence type="ECO:0000259" key="4">
    <source>
        <dbReference type="PROSITE" id="PS50800"/>
    </source>
</evidence>
<organism evidence="5 6">
    <name type="scientific">Agrilus planipennis</name>
    <name type="common">Emerald ash borer</name>
    <name type="synonym">Agrilus marcopoli</name>
    <dbReference type="NCBI Taxonomy" id="224129"/>
    <lineage>
        <taxon>Eukaryota</taxon>
        <taxon>Metazoa</taxon>
        <taxon>Ecdysozoa</taxon>
        <taxon>Arthropoda</taxon>
        <taxon>Hexapoda</taxon>
        <taxon>Insecta</taxon>
        <taxon>Pterygota</taxon>
        <taxon>Neoptera</taxon>
        <taxon>Endopterygota</taxon>
        <taxon>Coleoptera</taxon>
        <taxon>Polyphaga</taxon>
        <taxon>Elateriformia</taxon>
        <taxon>Buprestoidea</taxon>
        <taxon>Buprestidae</taxon>
        <taxon>Agrilinae</taxon>
        <taxon>Agrilus</taxon>
    </lineage>
</organism>
<reference evidence="6" key="1">
    <citation type="submission" date="2025-08" db="UniProtKB">
        <authorList>
            <consortium name="RefSeq"/>
        </authorList>
    </citation>
    <scope>IDENTIFICATION</scope>
    <source>
        <tissue evidence="6">Entire body</tissue>
    </source>
</reference>
<name>A0A1W4WXY4_AGRPL</name>
<dbReference type="InterPro" id="IPR001878">
    <property type="entry name" value="Znf_CCHC"/>
</dbReference>
<dbReference type="GO" id="GO:0003676">
    <property type="term" value="F:nucleic acid binding"/>
    <property type="evidence" value="ECO:0007669"/>
    <property type="project" value="InterPro"/>
</dbReference>
<dbReference type="AlphaFoldDB" id="A0A1W4WXY4"/>
<evidence type="ECO:0000259" key="3">
    <source>
        <dbReference type="PROSITE" id="PS50158"/>
    </source>
</evidence>
<evidence type="ECO:0000313" key="6">
    <source>
        <dbReference type="RefSeq" id="XP_018324920.1"/>
    </source>
</evidence>
<dbReference type="RefSeq" id="XP_018324920.1">
    <property type="nucleotide sequence ID" value="XM_018469418.1"/>
</dbReference>
<feature type="domain" description="CCHC-type" evidence="3">
    <location>
        <begin position="132"/>
        <end position="148"/>
    </location>
</feature>
<feature type="coiled-coil region" evidence="2">
    <location>
        <begin position="46"/>
        <end position="73"/>
    </location>
</feature>
<protein>
    <submittedName>
        <fullName evidence="6">Uncharacterized protein LOC108736830</fullName>
    </submittedName>
</protein>
<dbReference type="STRING" id="224129.A0A1W4WXY4"/>
<dbReference type="InterPro" id="IPR036875">
    <property type="entry name" value="Znf_CCHC_sf"/>
</dbReference>
<sequence length="208" mass="23918">MSDTENVDASAVSANAVTVMKVNELKYELNRRKLKTTGKKDELVAKLEAALLLEDAREENNDEENQRDVISDEESNKTVLYGARNIREFKEKLNHYETMKNNIKSWHRVEKPKIETKMNSKSDENEKKSFQRCYNCGDRGHVSVKCPNKAKGTKCIKCGEFGHVSAKCKKQAGRSESNVIEVRKKNEQKTIDNKIFKEVVINKQKKSY</sequence>
<dbReference type="Proteomes" id="UP000192223">
    <property type="component" value="Unplaced"/>
</dbReference>
<feature type="domain" description="CCHC-type" evidence="3">
    <location>
        <begin position="154"/>
        <end position="170"/>
    </location>
</feature>
<dbReference type="Gene3D" id="1.10.720.30">
    <property type="entry name" value="SAP domain"/>
    <property type="match status" value="1"/>
</dbReference>
<dbReference type="SUPFAM" id="SSF68906">
    <property type="entry name" value="SAP domain"/>
    <property type="match status" value="1"/>
</dbReference>
<dbReference type="SUPFAM" id="SSF57756">
    <property type="entry name" value="Retrovirus zinc finger-like domains"/>
    <property type="match status" value="1"/>
</dbReference>
<dbReference type="PROSITE" id="PS50800">
    <property type="entry name" value="SAP"/>
    <property type="match status" value="1"/>
</dbReference>
<dbReference type="GeneID" id="108736830"/>
<keyword evidence="5" id="KW-1185">Reference proteome</keyword>
<keyword evidence="1" id="KW-0862">Zinc</keyword>
<dbReference type="Pfam" id="PF02037">
    <property type="entry name" value="SAP"/>
    <property type="match status" value="1"/>
</dbReference>
<dbReference type="KEGG" id="apln:108736830"/>
<dbReference type="InterPro" id="IPR051714">
    <property type="entry name" value="Znf_CCHC_NABP"/>
</dbReference>
<dbReference type="PROSITE" id="PS50158">
    <property type="entry name" value="ZF_CCHC"/>
    <property type="match status" value="2"/>
</dbReference>
<accession>A0A1W4WXY4</accession>
<proteinExistence type="predicted"/>